<keyword evidence="6" id="KW-0378">Hydrolase</keyword>
<dbReference type="AlphaFoldDB" id="A0A8J2T9C8"/>
<keyword evidence="13" id="KW-1185">Reference proteome</keyword>
<dbReference type="EMBL" id="HG316460">
    <property type="protein sequence ID" value="CDF90450.1"/>
    <property type="molecule type" value="Genomic_DNA"/>
</dbReference>
<dbReference type="GO" id="GO:0000736">
    <property type="term" value="P:double-strand break repair via single-strand annealing, removal of nonhomologous ends"/>
    <property type="evidence" value="ECO:0007669"/>
    <property type="project" value="TreeGrafter"/>
</dbReference>
<evidence type="ECO:0000256" key="7">
    <source>
        <dbReference type="ARBA" id="ARBA00023125"/>
    </source>
</evidence>
<keyword evidence="8" id="KW-0234">DNA repair</keyword>
<dbReference type="GO" id="GO:1901255">
    <property type="term" value="P:nucleotide-excision repair involved in interstrand cross-link repair"/>
    <property type="evidence" value="ECO:0007669"/>
    <property type="project" value="TreeGrafter"/>
</dbReference>
<sequence length="1038" mass="119229">MPRLFIDEDSEDEELQLELSRQTEEIKDSSNKASQELHNETNEAVLANAEEEDALDSKPLYPLIPNENIDEGLKPNLDDIRQVDIQLNLPLAFQQQVVENTLVTEDPLVILGRGIGIISIVVNLLFTLATPTRINGQPKRSFVIILNASPANNLRIEEELQELSWLSGCEEIDREEENAQRPFHVINAESQNSDKRHQLYIAGGIFSITSRILIVDLLSGLVHPNRITGMVVLNAEKLKSYSNESFILEIYRSKNKWGFIKAFSEAPEAFVTKFSPLMRKMKDLRLRNVTLWPRFRVEISQCLNNAVDPKINKVIEIKVSQTNSMSQIQFGLMGCLKKCIAELNRKNPELALETWTIDNVLDTTFVRSIDAVMIPNWHRISYESKQLIKDVRFLKNLLKLLVSGDAVDFYEELQLSIDANKPSISKKYSESPWLMADESQMVISYAKKRIYCDGEYHLEEMPKWEQLVSILEDISYQRSYRDVQGPTLIVCSCATTVSQLSRVLSQADKKDGFRRNMLRKLQIYKERREVSKRLVREVREKEPEIAPELNVSAAFTKQEVLTKRRRTRGAAAVAAVERLKSAGSGEDIESVINEYDANDELDSEGLLEISDSEEAPAIEGDFEEKFPVNNISQKVLTKEIWDQRLTDYQFIDCADQIIIEKFDNIIDDSYLQEIMPSNIIMYEPDLSFIRRLEIHRAIHRELPPNVYFMYYSDSVEEQGHLTSIRKEKEAFTKLIRENSMLAHHFEADEDLSHYKNLADRKVKLNRLRKVTTRVAGGQAALADFTQDVVIVDTREFNAALPGLLYRYGVRVVPCMLTVGDYIITPDICIERKSIADLIGSIQNHRLVAQCKKMMRNYKYPTLLIEFEEGQSFSLEPFSERRSYRSKELSTVHPISNKLSQDEIQMELATLAMKFPGLKVIWSSSPLQTVNVILELKIGRDQPDPSQSITVGKKSKQKKYEKNEAASPIDQQDYSSILRIPGISKVDYFNIRKKVKSFQRLKAMSLQELSDLFGDEDLVEKLHRFLLAEREDEEDSNIE</sequence>
<feature type="region of interest" description="Disordered" evidence="10">
    <location>
        <begin position="942"/>
        <end position="966"/>
    </location>
</feature>
<evidence type="ECO:0000256" key="4">
    <source>
        <dbReference type="ARBA" id="ARBA00022759"/>
    </source>
</evidence>
<organism evidence="12 13">
    <name type="scientific">Zygosaccharomyces bailii (strain CLIB 213 / ATCC 58445 / CBS 680 / BCRC 21525 / NBRC 1098 / NCYC 1416 / NRRL Y-2227)</name>
    <dbReference type="NCBI Taxonomy" id="1333698"/>
    <lineage>
        <taxon>Eukaryota</taxon>
        <taxon>Fungi</taxon>
        <taxon>Dikarya</taxon>
        <taxon>Ascomycota</taxon>
        <taxon>Saccharomycotina</taxon>
        <taxon>Saccharomycetes</taxon>
        <taxon>Saccharomycetales</taxon>
        <taxon>Saccharomycetaceae</taxon>
        <taxon>Zygosaccharomyces</taxon>
    </lineage>
</organism>
<dbReference type="Pfam" id="PF02732">
    <property type="entry name" value="ERCC4"/>
    <property type="match status" value="1"/>
</dbReference>
<dbReference type="PANTHER" id="PTHR10150:SF0">
    <property type="entry name" value="DNA REPAIR ENDONUCLEASE XPF"/>
    <property type="match status" value="1"/>
</dbReference>
<dbReference type="GO" id="GO:0000724">
    <property type="term" value="P:double-strand break repair via homologous recombination"/>
    <property type="evidence" value="ECO:0007669"/>
    <property type="project" value="TreeGrafter"/>
</dbReference>
<keyword evidence="7" id="KW-0238">DNA-binding</keyword>
<evidence type="ECO:0000256" key="6">
    <source>
        <dbReference type="ARBA" id="ARBA00022801"/>
    </source>
</evidence>
<dbReference type="CDD" id="cd20078">
    <property type="entry name" value="XPF_nuclease_XPF_euk"/>
    <property type="match status" value="1"/>
</dbReference>
<evidence type="ECO:0000259" key="11">
    <source>
        <dbReference type="SMART" id="SM00891"/>
    </source>
</evidence>
<keyword evidence="4" id="KW-0255">Endonuclease</keyword>
<comment type="similarity">
    <text evidence="2">Belongs to the XPF family.</text>
</comment>
<keyword evidence="3" id="KW-0540">Nuclease</keyword>
<evidence type="ECO:0000313" key="12">
    <source>
        <dbReference type="EMBL" id="CDF90450.1"/>
    </source>
</evidence>
<dbReference type="Gene3D" id="1.10.150.20">
    <property type="entry name" value="5' to 3' exonuclease, C-terminal subdomain"/>
    <property type="match status" value="1"/>
</dbReference>
<reference evidence="13" key="1">
    <citation type="journal article" date="2013" name="Genome Announc.">
        <title>Genome sequence of the food spoilage yeast Zygosaccharomyces bailii CLIB 213(T).</title>
        <authorList>
            <person name="Galeote V."/>
            <person name="Bigey F."/>
            <person name="Devillers H."/>
            <person name="Neuveglise C."/>
            <person name="Dequin S."/>
        </authorList>
    </citation>
    <scope>NUCLEOTIDE SEQUENCE [LARGE SCALE GENOMIC DNA]</scope>
    <source>
        <strain evidence="13">CLIB 213 / ATCC 58445 / CBS 680 / CCRC 21525 / NBRC 1098 / NCYC 1416 / NRRL Y-2227</strain>
    </source>
</reference>
<proteinExistence type="inferred from homology"/>
<evidence type="ECO:0000256" key="8">
    <source>
        <dbReference type="ARBA" id="ARBA00023204"/>
    </source>
</evidence>
<dbReference type="FunFam" id="3.40.50.10130:FF:000009">
    <property type="entry name" value="UV endonuclease"/>
    <property type="match status" value="1"/>
</dbReference>
<evidence type="ECO:0000256" key="2">
    <source>
        <dbReference type="ARBA" id="ARBA00010015"/>
    </source>
</evidence>
<dbReference type="InterPro" id="IPR011335">
    <property type="entry name" value="Restrct_endonuc-II-like"/>
</dbReference>
<evidence type="ECO:0000313" key="13">
    <source>
        <dbReference type="Proteomes" id="UP000019375"/>
    </source>
</evidence>
<evidence type="ECO:0000256" key="3">
    <source>
        <dbReference type="ARBA" id="ARBA00022722"/>
    </source>
</evidence>
<feature type="domain" description="ERCC4" evidence="11">
    <location>
        <begin position="788"/>
        <end position="868"/>
    </location>
</feature>
<keyword evidence="5" id="KW-0227">DNA damage</keyword>
<dbReference type="Proteomes" id="UP000019375">
    <property type="component" value="Unassembled WGS sequence"/>
</dbReference>
<dbReference type="Gene3D" id="3.40.50.10130">
    <property type="match status" value="1"/>
</dbReference>
<dbReference type="GO" id="GO:0003684">
    <property type="term" value="F:damaged DNA binding"/>
    <property type="evidence" value="ECO:0007669"/>
    <property type="project" value="TreeGrafter"/>
</dbReference>
<dbReference type="InterPro" id="IPR010994">
    <property type="entry name" value="RuvA_2-like"/>
</dbReference>
<dbReference type="InterPro" id="IPR006166">
    <property type="entry name" value="ERCC4_domain"/>
</dbReference>
<feature type="compositionally biased region" description="Basic and acidic residues" evidence="10">
    <location>
        <begin position="21"/>
        <end position="41"/>
    </location>
</feature>
<gene>
    <name evidence="12" type="ORF">BN860_01288g</name>
</gene>
<dbReference type="GO" id="GO:0000110">
    <property type="term" value="C:nucleotide-excision repair factor 1 complex"/>
    <property type="evidence" value="ECO:0007669"/>
    <property type="project" value="TreeGrafter"/>
</dbReference>
<dbReference type="PANTHER" id="PTHR10150">
    <property type="entry name" value="DNA REPAIR ENDONUCLEASE XPF"/>
    <property type="match status" value="1"/>
</dbReference>
<dbReference type="SUPFAM" id="SSF47781">
    <property type="entry name" value="RuvA domain 2-like"/>
    <property type="match status" value="1"/>
</dbReference>
<dbReference type="GO" id="GO:0000712">
    <property type="term" value="P:resolution of meiotic recombination intermediates"/>
    <property type="evidence" value="ECO:0007669"/>
    <property type="project" value="TreeGrafter"/>
</dbReference>
<evidence type="ECO:0000256" key="10">
    <source>
        <dbReference type="SAM" id="MobiDB-lite"/>
    </source>
</evidence>
<name>A0A8J2T9C8_ZYGB2</name>
<dbReference type="GO" id="GO:0000014">
    <property type="term" value="F:single-stranded DNA endodeoxyribonuclease activity"/>
    <property type="evidence" value="ECO:0007669"/>
    <property type="project" value="TreeGrafter"/>
</dbReference>
<keyword evidence="9" id="KW-0539">Nucleus</keyword>
<dbReference type="InterPro" id="IPR006167">
    <property type="entry name" value="XPF"/>
</dbReference>
<evidence type="ECO:0000256" key="9">
    <source>
        <dbReference type="ARBA" id="ARBA00023242"/>
    </source>
</evidence>
<dbReference type="SUPFAM" id="SSF52980">
    <property type="entry name" value="Restriction endonuclease-like"/>
    <property type="match status" value="1"/>
</dbReference>
<dbReference type="GO" id="GO:0003697">
    <property type="term" value="F:single-stranded DNA binding"/>
    <property type="evidence" value="ECO:0007669"/>
    <property type="project" value="InterPro"/>
</dbReference>
<dbReference type="NCBIfam" id="TIGR00596">
    <property type="entry name" value="rad1"/>
    <property type="match status" value="1"/>
</dbReference>
<feature type="region of interest" description="Disordered" evidence="10">
    <location>
        <begin position="21"/>
        <end position="52"/>
    </location>
</feature>
<accession>A0A8J2T9C8</accession>
<dbReference type="OrthoDB" id="361020at2759"/>
<dbReference type="SMART" id="SM00891">
    <property type="entry name" value="ERCC4"/>
    <property type="match status" value="1"/>
</dbReference>
<evidence type="ECO:0000256" key="1">
    <source>
        <dbReference type="ARBA" id="ARBA00004123"/>
    </source>
</evidence>
<comment type="subcellular location">
    <subcellularLocation>
        <location evidence="1">Nucleus</location>
    </subcellularLocation>
</comment>
<protein>
    <submittedName>
        <fullName evidence="12">ZYBA0S07-01288g1_1</fullName>
    </submittedName>
</protein>
<dbReference type="InterPro" id="IPR047520">
    <property type="entry name" value="XPF_nuclease"/>
</dbReference>
<evidence type="ECO:0000256" key="5">
    <source>
        <dbReference type="ARBA" id="ARBA00022763"/>
    </source>
</evidence>